<evidence type="ECO:0000313" key="1">
    <source>
        <dbReference type="EMBL" id="KAH7833416.1"/>
    </source>
</evidence>
<comment type="caution">
    <text evidence="1">The sequence shown here is derived from an EMBL/GenBank/DDBJ whole genome shotgun (WGS) entry which is preliminary data.</text>
</comment>
<name>A0ACB7WY28_9ERIC</name>
<proteinExistence type="predicted"/>
<gene>
    <name evidence="1" type="ORF">Vadar_006166</name>
</gene>
<reference evidence="1 2" key="1">
    <citation type="journal article" date="2021" name="Hortic Res">
        <title>High-quality reference genome and annotation aids understanding of berry development for evergreen blueberry (Vaccinium darrowii).</title>
        <authorList>
            <person name="Yu J."/>
            <person name="Hulse-Kemp A.M."/>
            <person name="Babiker E."/>
            <person name="Staton M."/>
        </authorList>
    </citation>
    <scope>NUCLEOTIDE SEQUENCE [LARGE SCALE GENOMIC DNA]</scope>
    <source>
        <strain evidence="2">cv. NJ 8807/NJ 8810</strain>
        <tissue evidence="1">Young leaf</tissue>
    </source>
</reference>
<accession>A0ACB7WY28</accession>
<evidence type="ECO:0000313" key="2">
    <source>
        <dbReference type="Proteomes" id="UP000828048"/>
    </source>
</evidence>
<organism evidence="1 2">
    <name type="scientific">Vaccinium darrowii</name>
    <dbReference type="NCBI Taxonomy" id="229202"/>
    <lineage>
        <taxon>Eukaryota</taxon>
        <taxon>Viridiplantae</taxon>
        <taxon>Streptophyta</taxon>
        <taxon>Embryophyta</taxon>
        <taxon>Tracheophyta</taxon>
        <taxon>Spermatophyta</taxon>
        <taxon>Magnoliopsida</taxon>
        <taxon>eudicotyledons</taxon>
        <taxon>Gunneridae</taxon>
        <taxon>Pentapetalae</taxon>
        <taxon>asterids</taxon>
        <taxon>Ericales</taxon>
        <taxon>Ericaceae</taxon>
        <taxon>Vaccinioideae</taxon>
        <taxon>Vaccinieae</taxon>
        <taxon>Vaccinium</taxon>
    </lineage>
</organism>
<protein>
    <submittedName>
        <fullName evidence="1">Uncharacterized protein</fullName>
    </submittedName>
</protein>
<dbReference type="Proteomes" id="UP000828048">
    <property type="component" value="Chromosome 2"/>
</dbReference>
<dbReference type="EMBL" id="CM037152">
    <property type="protein sequence ID" value="KAH7833416.1"/>
    <property type="molecule type" value="Genomic_DNA"/>
</dbReference>
<sequence length="1021" mass="114570">MLCCWLSSVISLIWFSNGEFMDSRPSSLGDCAKKWLKLWEKISGNGYGKIHNHYYQYIGSKRVRKTRWRNLLVAWLVLWIIVSFSLFWFMSSKALENRKETLASMCDERARMLQDQFNVSMNHIHAMSIMISTFHHGMSPSSIDQMTFARYTERTAFERPITSGVAYAVRVLHSEREHFEKKQGWTIKRMDSFEQAPPNKDDYNPEALEPSPLEDEYAPVVFAQDTISHVISIDVLSGKEDRENVLRSRASGKGVLTAPFPLIKSNRLGVILTFPVYKTDLPSSATVEERIQATHGYLGGVFDIESLVEKLLQQLASKQSILVNVYDITNSSHPISMYGTYVSYDELQHVSSLNFGDPFRKHEMRCRFKQKPSQPWLAIMTSIGILVIALLVAHIFRATMSRIAKVEDDYHEMMELKKRAEAADVAKSQFLATVSHEIRTPMNGVLGMLRMLMDTDLNVTQEDYVRTAQGSGKALVSLINRVLDQAKIEAGKLELEAVQFDVRTTLDDVLSLFAGKSQEKGLELAVYVSEKIPVMLTGDPGRFRQILTNLVGNSIKFTEKGHVFVTVHLVEEVMESPESETLSLSDNTLSGFPVADRCKSWEGFRTLSHEKPASPCSSLASDCINLMVSVEDTGVGIPFEARTRVFTPFWQVGPSISRMHGGTGIGLSISKHLVALMDGEIGFSSIHKIGSTFTFTAVFTNGCSNTSETKDQQINKHSNSVSSEFRGMTAVLVDSRPVRAKVSRYHIQRLGIHVEVVPNIDQDFSKIGSGNTVINMVFIEQDVWDKDLGLSLFANKFQKFDPPKVFLLCNSIISNRWGRFLGYGVYTPTVIVKPLRASLLAASLQRAMGVGTKGRSLNVEVSGPLLGNLLLGRKILVVDDNKVNRVVAAAALKKYGADVVCVDGGKKAISLLEPPHKFDACFMDIQMPEMDGFETTKRIRDMELNINNSIERREQSVEAYENVSDWHVPILAMTADVIQAPQEECLRWGMDGYVSKPFEEEQLYKEVSRFLCTASDHNTLE</sequence>
<keyword evidence="2" id="KW-1185">Reference proteome</keyword>